<dbReference type="CDD" id="cd11528">
    <property type="entry name" value="NTP-PPase_MazG_Nterm"/>
    <property type="match status" value="1"/>
</dbReference>
<dbReference type="PANTHER" id="PTHR30522">
    <property type="entry name" value="NUCLEOSIDE TRIPHOSPHATE PYROPHOSPHOHYDROLASE"/>
    <property type="match status" value="1"/>
</dbReference>
<dbReference type="InterPro" id="IPR004518">
    <property type="entry name" value="MazG-like_dom"/>
</dbReference>
<protein>
    <recommendedName>
        <fullName evidence="4">Nucleoside triphosphate pyrophosphohydrolase</fullName>
        <ecNumber evidence="3">3.6.1.8</ecNumber>
    </recommendedName>
</protein>
<dbReference type="Pfam" id="PF03819">
    <property type="entry name" value="MazG"/>
    <property type="match status" value="2"/>
</dbReference>
<comment type="catalytic activity">
    <reaction evidence="1">
        <text>ATP + H2O = AMP + diphosphate + H(+)</text>
        <dbReference type="Rhea" id="RHEA:14245"/>
        <dbReference type="ChEBI" id="CHEBI:15377"/>
        <dbReference type="ChEBI" id="CHEBI:15378"/>
        <dbReference type="ChEBI" id="CHEBI:30616"/>
        <dbReference type="ChEBI" id="CHEBI:33019"/>
        <dbReference type="ChEBI" id="CHEBI:456215"/>
        <dbReference type="EC" id="3.6.1.8"/>
    </reaction>
</comment>
<name>A0A1I1GJ22_9GAMM</name>
<dbReference type="EC" id="3.6.1.8" evidence="3"/>
<evidence type="ECO:0000256" key="3">
    <source>
        <dbReference type="ARBA" id="ARBA00066372"/>
    </source>
</evidence>
<dbReference type="AlphaFoldDB" id="A0A1I1GJ22"/>
<dbReference type="FunFam" id="1.10.287.1080:FF:000003">
    <property type="entry name" value="Nucleoside triphosphate pyrophosphohydrolase"/>
    <property type="match status" value="1"/>
</dbReference>
<dbReference type="InterPro" id="IPR011551">
    <property type="entry name" value="NTP_PyrPHydrolase_MazG"/>
</dbReference>
<dbReference type="SUPFAM" id="SSF101386">
    <property type="entry name" value="all-alpha NTP pyrophosphatases"/>
    <property type="match status" value="2"/>
</dbReference>
<evidence type="ECO:0000256" key="2">
    <source>
        <dbReference type="ARBA" id="ARBA00061115"/>
    </source>
</evidence>
<dbReference type="NCBIfam" id="NF007113">
    <property type="entry name" value="PRK09562.1"/>
    <property type="match status" value="1"/>
</dbReference>
<dbReference type="GO" id="GO:0047693">
    <property type="term" value="F:ATP diphosphatase activity"/>
    <property type="evidence" value="ECO:0007669"/>
    <property type="project" value="UniProtKB-EC"/>
</dbReference>
<dbReference type="GO" id="GO:0046047">
    <property type="term" value="P:TTP catabolic process"/>
    <property type="evidence" value="ECO:0007669"/>
    <property type="project" value="TreeGrafter"/>
</dbReference>
<dbReference type="CDD" id="cd11529">
    <property type="entry name" value="NTP-PPase_MazG_Cterm"/>
    <property type="match status" value="1"/>
</dbReference>
<evidence type="ECO:0000313" key="6">
    <source>
        <dbReference type="EMBL" id="SFC11777.1"/>
    </source>
</evidence>
<dbReference type="GO" id="GO:0046081">
    <property type="term" value="P:dUTP catabolic process"/>
    <property type="evidence" value="ECO:0007669"/>
    <property type="project" value="TreeGrafter"/>
</dbReference>
<dbReference type="GO" id="GO:0006950">
    <property type="term" value="P:response to stress"/>
    <property type="evidence" value="ECO:0007669"/>
    <property type="project" value="UniProtKB-ARBA"/>
</dbReference>
<evidence type="ECO:0000259" key="5">
    <source>
        <dbReference type="Pfam" id="PF03819"/>
    </source>
</evidence>
<dbReference type="NCBIfam" id="TIGR00444">
    <property type="entry name" value="mazG"/>
    <property type="match status" value="1"/>
</dbReference>
<accession>A0A1I1GJ22</accession>
<feature type="domain" description="NTP pyrophosphohydrolase MazG-like" evidence="5">
    <location>
        <begin position="32"/>
        <end position="105"/>
    </location>
</feature>
<dbReference type="GO" id="GO:0046076">
    <property type="term" value="P:dTTP catabolic process"/>
    <property type="evidence" value="ECO:0007669"/>
    <property type="project" value="TreeGrafter"/>
</dbReference>
<evidence type="ECO:0000313" key="7">
    <source>
        <dbReference type="Proteomes" id="UP000199058"/>
    </source>
</evidence>
<dbReference type="GO" id="GO:0046061">
    <property type="term" value="P:dATP catabolic process"/>
    <property type="evidence" value="ECO:0007669"/>
    <property type="project" value="TreeGrafter"/>
</dbReference>
<sequence length="288" mass="32827">MAKAPEYKLEDLLTLMARLRDPKDGCPWDLKQSWETIVPHTLEEAYEVADCIERGDLDHLKEELGDLLFQVVYYARFGEEEQRFDFHQVVDELTRKLLRRHPHVFPEGHLQSRAGDQVKSEAEVKNTWEAIKAEERKEKQAAVSALDGVPSNLPAVTRALKLQKRAARVGFDWGKAIQVLDKLEEELAEIREALASGDQAAVVDEVGDFIFASVNLARHLKVDPETAVRSTNRKFERRFREVEALSAAAGQMLTEERQSNPATRVPLQTLEGYWQEAKRKESRNAPVT</sequence>
<dbReference type="InterPro" id="IPR048015">
    <property type="entry name" value="NTP-PPase_MazG-like_N"/>
</dbReference>
<organism evidence="6 7">
    <name type="scientific">Marinospirillum celere</name>
    <dbReference type="NCBI Taxonomy" id="1122252"/>
    <lineage>
        <taxon>Bacteria</taxon>
        <taxon>Pseudomonadati</taxon>
        <taxon>Pseudomonadota</taxon>
        <taxon>Gammaproteobacteria</taxon>
        <taxon>Oceanospirillales</taxon>
        <taxon>Oceanospirillaceae</taxon>
        <taxon>Marinospirillum</taxon>
    </lineage>
</organism>
<keyword evidence="7" id="KW-1185">Reference proteome</keyword>
<dbReference type="FunFam" id="1.10.287.1080:FF:000001">
    <property type="entry name" value="Nucleoside triphosphate pyrophosphohydrolase"/>
    <property type="match status" value="1"/>
</dbReference>
<dbReference type="GO" id="GO:0046052">
    <property type="term" value="P:UTP catabolic process"/>
    <property type="evidence" value="ECO:0007669"/>
    <property type="project" value="TreeGrafter"/>
</dbReference>
<proteinExistence type="inferred from homology"/>
<evidence type="ECO:0000256" key="1">
    <source>
        <dbReference type="ARBA" id="ARBA00052141"/>
    </source>
</evidence>
<reference evidence="6 7" key="1">
    <citation type="submission" date="2016-10" db="EMBL/GenBank/DDBJ databases">
        <authorList>
            <person name="de Groot N.N."/>
        </authorList>
    </citation>
    <scope>NUCLEOTIDE SEQUENCE [LARGE SCALE GENOMIC DNA]</scope>
    <source>
        <strain evidence="6 7">DSM 18438</strain>
    </source>
</reference>
<dbReference type="RefSeq" id="WP_281247331.1">
    <property type="nucleotide sequence ID" value="NZ_FOLH01000003.1"/>
</dbReference>
<dbReference type="Proteomes" id="UP000199058">
    <property type="component" value="Unassembled WGS sequence"/>
</dbReference>
<dbReference type="PANTHER" id="PTHR30522:SF0">
    <property type="entry name" value="NUCLEOSIDE TRIPHOSPHATE PYROPHOSPHOHYDROLASE"/>
    <property type="match status" value="1"/>
</dbReference>
<dbReference type="Gene3D" id="1.10.287.1080">
    <property type="entry name" value="MazG-like"/>
    <property type="match status" value="2"/>
</dbReference>
<feature type="domain" description="NTP pyrophosphohydrolase MazG-like" evidence="5">
    <location>
        <begin position="180"/>
        <end position="240"/>
    </location>
</feature>
<dbReference type="STRING" id="1122252.SAMN05660443_1469"/>
<evidence type="ECO:0000256" key="4">
    <source>
        <dbReference type="ARBA" id="ARBA00074799"/>
    </source>
</evidence>
<comment type="similarity">
    <text evidence="2">Belongs to the nucleoside triphosphate pyrophosphohydrolase family.</text>
</comment>
<dbReference type="InterPro" id="IPR048011">
    <property type="entry name" value="NTP-PPase_MazG-like_C"/>
</dbReference>
<dbReference type="GO" id="GO:0006203">
    <property type="term" value="P:dGTP catabolic process"/>
    <property type="evidence" value="ECO:0007669"/>
    <property type="project" value="TreeGrafter"/>
</dbReference>
<dbReference type="EMBL" id="FOLH01000003">
    <property type="protein sequence ID" value="SFC11777.1"/>
    <property type="molecule type" value="Genomic_DNA"/>
</dbReference>
<gene>
    <name evidence="6" type="ORF">SAMN05660443_1469</name>
</gene>